<gene>
    <name evidence="2" type="ORF">HNQ50_001972</name>
</gene>
<evidence type="ECO:0000256" key="1">
    <source>
        <dbReference type="SAM" id="MobiDB-lite"/>
    </source>
</evidence>
<comment type="caution">
    <text evidence="2">The sequence shown here is derived from an EMBL/GenBank/DDBJ whole genome shotgun (WGS) entry which is preliminary data.</text>
</comment>
<dbReference type="Proteomes" id="UP000543030">
    <property type="component" value="Unassembled WGS sequence"/>
</dbReference>
<name>A0A840RCP5_9NEIS</name>
<protein>
    <submittedName>
        <fullName evidence="2">Uncharacterized protein</fullName>
    </submittedName>
</protein>
<evidence type="ECO:0000313" key="3">
    <source>
        <dbReference type="Proteomes" id="UP000543030"/>
    </source>
</evidence>
<proteinExistence type="predicted"/>
<dbReference type="EMBL" id="JACHHN010000003">
    <property type="protein sequence ID" value="MBB5191249.1"/>
    <property type="molecule type" value="Genomic_DNA"/>
</dbReference>
<dbReference type="RefSeq" id="WP_184099956.1">
    <property type="nucleotide sequence ID" value="NZ_JACHHN010000003.1"/>
</dbReference>
<accession>A0A840RCP5</accession>
<evidence type="ECO:0000313" key="2">
    <source>
        <dbReference type="EMBL" id="MBB5191249.1"/>
    </source>
</evidence>
<feature type="region of interest" description="Disordered" evidence="1">
    <location>
        <begin position="1"/>
        <end position="20"/>
    </location>
</feature>
<dbReference type="AlphaFoldDB" id="A0A840RCP5"/>
<reference evidence="2 3" key="1">
    <citation type="submission" date="2020-08" db="EMBL/GenBank/DDBJ databases">
        <title>Genomic Encyclopedia of Type Strains, Phase IV (KMG-IV): sequencing the most valuable type-strain genomes for metagenomic binning, comparative biology and taxonomic classification.</title>
        <authorList>
            <person name="Goeker M."/>
        </authorList>
    </citation>
    <scope>NUCLEOTIDE SEQUENCE [LARGE SCALE GENOMIC DNA]</scope>
    <source>
        <strain evidence="2 3">DSM 18233</strain>
    </source>
</reference>
<sequence>MNAFATPEQKAVPSQPDAGQIKLRPSFAQRNPAGFAWLLGTGKPDQKTSPERK</sequence>
<keyword evidence="3" id="KW-1185">Reference proteome</keyword>
<organism evidence="2 3">
    <name type="scientific">Silvimonas terrae</name>
    <dbReference type="NCBI Taxonomy" id="300266"/>
    <lineage>
        <taxon>Bacteria</taxon>
        <taxon>Pseudomonadati</taxon>
        <taxon>Pseudomonadota</taxon>
        <taxon>Betaproteobacteria</taxon>
        <taxon>Neisseriales</taxon>
        <taxon>Chitinibacteraceae</taxon>
        <taxon>Silvimonas</taxon>
    </lineage>
</organism>